<dbReference type="Proteomes" id="UP000277580">
    <property type="component" value="Unassembled WGS sequence"/>
</dbReference>
<sequence>MEEFVMMDMISVMEQYSVLVIEAKRSSLGEAMKQCLLAMKDMRDNNSGGEVYGFVTTGETWRMLRYDGISFKMTRKIEVLFEGMGQEKGLWMKDYSALVDCMYVALSNGGIVKKDVAV</sequence>
<dbReference type="InParanoid" id="A0A3N4KSA0"/>
<organism evidence="1 2">
    <name type="scientific">Morchella conica CCBAS932</name>
    <dbReference type="NCBI Taxonomy" id="1392247"/>
    <lineage>
        <taxon>Eukaryota</taxon>
        <taxon>Fungi</taxon>
        <taxon>Dikarya</taxon>
        <taxon>Ascomycota</taxon>
        <taxon>Pezizomycotina</taxon>
        <taxon>Pezizomycetes</taxon>
        <taxon>Pezizales</taxon>
        <taxon>Morchellaceae</taxon>
        <taxon>Morchella</taxon>
    </lineage>
</organism>
<dbReference type="AlphaFoldDB" id="A0A3N4KSA0"/>
<reference evidence="1 2" key="1">
    <citation type="journal article" date="2018" name="Nat. Ecol. Evol.">
        <title>Pezizomycetes genomes reveal the molecular basis of ectomycorrhizal truffle lifestyle.</title>
        <authorList>
            <person name="Murat C."/>
            <person name="Payen T."/>
            <person name="Noel B."/>
            <person name="Kuo A."/>
            <person name="Morin E."/>
            <person name="Chen J."/>
            <person name="Kohler A."/>
            <person name="Krizsan K."/>
            <person name="Balestrini R."/>
            <person name="Da Silva C."/>
            <person name="Montanini B."/>
            <person name="Hainaut M."/>
            <person name="Levati E."/>
            <person name="Barry K.W."/>
            <person name="Belfiori B."/>
            <person name="Cichocki N."/>
            <person name="Clum A."/>
            <person name="Dockter R.B."/>
            <person name="Fauchery L."/>
            <person name="Guy J."/>
            <person name="Iotti M."/>
            <person name="Le Tacon F."/>
            <person name="Lindquist E.A."/>
            <person name="Lipzen A."/>
            <person name="Malagnac F."/>
            <person name="Mello A."/>
            <person name="Molinier V."/>
            <person name="Miyauchi S."/>
            <person name="Poulain J."/>
            <person name="Riccioni C."/>
            <person name="Rubini A."/>
            <person name="Sitrit Y."/>
            <person name="Splivallo R."/>
            <person name="Traeger S."/>
            <person name="Wang M."/>
            <person name="Zifcakova L."/>
            <person name="Wipf D."/>
            <person name="Zambonelli A."/>
            <person name="Paolocci F."/>
            <person name="Nowrousian M."/>
            <person name="Ottonello S."/>
            <person name="Baldrian P."/>
            <person name="Spatafora J.W."/>
            <person name="Henrissat B."/>
            <person name="Nagy L.G."/>
            <person name="Aury J.M."/>
            <person name="Wincker P."/>
            <person name="Grigoriev I.V."/>
            <person name="Bonfante P."/>
            <person name="Martin F.M."/>
        </authorList>
    </citation>
    <scope>NUCLEOTIDE SEQUENCE [LARGE SCALE GENOMIC DNA]</scope>
    <source>
        <strain evidence="1 2">CCBAS932</strain>
    </source>
</reference>
<dbReference type="EMBL" id="ML119123">
    <property type="protein sequence ID" value="RPB13386.1"/>
    <property type="molecule type" value="Genomic_DNA"/>
</dbReference>
<name>A0A3N4KSA0_9PEZI</name>
<evidence type="ECO:0008006" key="3">
    <source>
        <dbReference type="Google" id="ProtNLM"/>
    </source>
</evidence>
<gene>
    <name evidence="1" type="ORF">P167DRAFT_112262</name>
</gene>
<dbReference type="OrthoDB" id="5355583at2759"/>
<evidence type="ECO:0000313" key="1">
    <source>
        <dbReference type="EMBL" id="RPB13386.1"/>
    </source>
</evidence>
<evidence type="ECO:0000313" key="2">
    <source>
        <dbReference type="Proteomes" id="UP000277580"/>
    </source>
</evidence>
<keyword evidence="2" id="KW-1185">Reference proteome</keyword>
<protein>
    <recommendedName>
        <fullName evidence="3">Fungal-type protein kinase domain-containing protein</fullName>
    </recommendedName>
</protein>
<accession>A0A3N4KSA0</accession>
<proteinExistence type="predicted"/>